<reference evidence="4 5" key="1">
    <citation type="submission" date="2017-03" db="EMBL/GenBank/DDBJ databases">
        <title>Genome sequence of Clostridium thermoalcaliphilum DSM 7309.</title>
        <authorList>
            <person name="Poehlein A."/>
            <person name="Daniel R."/>
        </authorList>
    </citation>
    <scope>NUCLEOTIDE SEQUENCE [LARGE SCALE GENOMIC DNA]</scope>
    <source>
        <strain evidence="4 5">DSM 7309</strain>
    </source>
</reference>
<dbReference type="GO" id="GO:0052915">
    <property type="term" value="F:23S rRNA (guanine(2445)-N(2))-methyltransferase activity"/>
    <property type="evidence" value="ECO:0007669"/>
    <property type="project" value="UniProtKB-EC"/>
</dbReference>
<dbReference type="EC" id="2.1.1.173" evidence="4"/>
<dbReference type="SMART" id="SM00981">
    <property type="entry name" value="THUMP"/>
    <property type="match status" value="1"/>
</dbReference>
<evidence type="ECO:0000313" key="4">
    <source>
        <dbReference type="EMBL" id="OPJ57175.1"/>
    </source>
</evidence>
<protein>
    <submittedName>
        <fullName evidence="4">Ribosomal RNA large subunit methyltransferase L</fullName>
        <ecNumber evidence="4">2.1.1.173</ecNumber>
    </submittedName>
</protein>
<evidence type="ECO:0000256" key="1">
    <source>
        <dbReference type="ARBA" id="ARBA00022603"/>
    </source>
</evidence>
<dbReference type="STRING" id="29349.CLOTH_04580"/>
<accession>A0A1V4IC27</accession>
<dbReference type="PROSITE" id="PS01261">
    <property type="entry name" value="UPF0020"/>
    <property type="match status" value="1"/>
</dbReference>
<dbReference type="OrthoDB" id="9809404at2"/>
<organism evidence="4 5">
    <name type="scientific">Alkalithermobacter paradoxus</name>
    <dbReference type="NCBI Taxonomy" id="29349"/>
    <lineage>
        <taxon>Bacteria</taxon>
        <taxon>Bacillati</taxon>
        <taxon>Bacillota</taxon>
        <taxon>Clostridia</taxon>
        <taxon>Peptostreptococcales</taxon>
        <taxon>Tepidibacteraceae</taxon>
        <taxon>Alkalithermobacter</taxon>
    </lineage>
</organism>
<dbReference type="InterPro" id="IPR002052">
    <property type="entry name" value="DNA_methylase_N6_adenine_CS"/>
</dbReference>
<proteinExistence type="predicted"/>
<dbReference type="CDD" id="cd11715">
    <property type="entry name" value="THUMP_AdoMetMT"/>
    <property type="match status" value="1"/>
</dbReference>
<dbReference type="RefSeq" id="WP_079410820.1">
    <property type="nucleotide sequence ID" value="NZ_MZGW01000001.1"/>
</dbReference>
<dbReference type="Proteomes" id="UP000190140">
    <property type="component" value="Unassembled WGS sequence"/>
</dbReference>
<dbReference type="Pfam" id="PF02926">
    <property type="entry name" value="THUMP"/>
    <property type="match status" value="1"/>
</dbReference>
<dbReference type="InterPro" id="IPR054170">
    <property type="entry name" value="RlmL_1st"/>
</dbReference>
<comment type="caution">
    <text evidence="4">The sequence shown here is derived from an EMBL/GenBank/DDBJ whole genome shotgun (WGS) entry which is preliminary data.</text>
</comment>
<keyword evidence="1 4" id="KW-0489">Methyltransferase</keyword>
<dbReference type="GO" id="GO:0070043">
    <property type="term" value="F:rRNA (guanine-N7-)-methyltransferase activity"/>
    <property type="evidence" value="ECO:0007669"/>
    <property type="project" value="TreeGrafter"/>
</dbReference>
<dbReference type="InterPro" id="IPR000241">
    <property type="entry name" value="RlmKL-like_Mtase"/>
</dbReference>
<dbReference type="InterPro" id="IPR029063">
    <property type="entry name" value="SAM-dependent_MTases_sf"/>
</dbReference>
<dbReference type="InterPro" id="IPR053943">
    <property type="entry name" value="RlmKL-like_Mtase_CS"/>
</dbReference>
<dbReference type="AlphaFoldDB" id="A0A1V4IC27"/>
<dbReference type="CDD" id="cd02440">
    <property type="entry name" value="AdoMet_MTases"/>
    <property type="match status" value="1"/>
</dbReference>
<dbReference type="InterPro" id="IPR004114">
    <property type="entry name" value="THUMP_dom"/>
</dbReference>
<keyword evidence="2 4" id="KW-0808">Transferase</keyword>
<dbReference type="PROSITE" id="PS00092">
    <property type="entry name" value="N6_MTASE"/>
    <property type="match status" value="1"/>
</dbReference>
<sequence>MSRIKLVAPCLFGIEKILAREIKELGYEIEKTEDGRVSFITDEYGVCKSNIWLRTAERVMVKLGEFEARTFEELFQNTKKLDWDKWIPKDANFPVAKASSVNSKLFSTSDIQSIVKKAAVENLKSTYNLDVFPETGDKYPISVFINKDKVTICLDTTGESLHKRGYREISSKAPIRETIAAALVSLTPWKHDRILIDPFCGSGTILIEAAMIGINMAPGLNREFISEKWERIPKKLWWDARKEAYSLMRNDAQFTIYGYDIDESVLEVARQNAEIAGVDEYIKFEKKDMRQIQSNDNYGFIITNPPYGERLEDKKSVEKLYSDMGKSFSKLDTWSFYIITSHPEFENFFGRKADRKRKLYNGMLRTDYYQYLGPKPNSR</sequence>
<dbReference type="PANTHER" id="PTHR47313:SF1">
    <property type="entry name" value="RIBOSOMAL RNA LARGE SUBUNIT METHYLTRANSFERASE K_L"/>
    <property type="match status" value="1"/>
</dbReference>
<evidence type="ECO:0000313" key="5">
    <source>
        <dbReference type="Proteomes" id="UP000190140"/>
    </source>
</evidence>
<dbReference type="EMBL" id="MZGW01000001">
    <property type="protein sequence ID" value="OPJ57175.1"/>
    <property type="molecule type" value="Genomic_DNA"/>
</dbReference>
<dbReference type="Gene3D" id="3.30.2130.30">
    <property type="match status" value="1"/>
</dbReference>
<name>A0A1V4IC27_9FIRM</name>
<dbReference type="PRINTS" id="PR00507">
    <property type="entry name" value="N12N6MTFRASE"/>
</dbReference>
<dbReference type="Pfam" id="PF01170">
    <property type="entry name" value="UPF0020"/>
    <property type="match status" value="1"/>
</dbReference>
<feature type="domain" description="THUMP" evidence="3">
    <location>
        <begin position="58"/>
        <end position="156"/>
    </location>
</feature>
<dbReference type="GO" id="GO:0003723">
    <property type="term" value="F:RNA binding"/>
    <property type="evidence" value="ECO:0007669"/>
    <property type="project" value="InterPro"/>
</dbReference>
<evidence type="ECO:0000256" key="2">
    <source>
        <dbReference type="ARBA" id="ARBA00022679"/>
    </source>
</evidence>
<evidence type="ECO:0000259" key="3">
    <source>
        <dbReference type="SMART" id="SM00981"/>
    </source>
</evidence>
<dbReference type="SUPFAM" id="SSF53335">
    <property type="entry name" value="S-adenosyl-L-methionine-dependent methyltransferases"/>
    <property type="match status" value="1"/>
</dbReference>
<gene>
    <name evidence="4" type="primary">rlmL</name>
    <name evidence="4" type="ORF">CLOTH_04580</name>
</gene>
<dbReference type="PANTHER" id="PTHR47313">
    <property type="entry name" value="RIBOSOMAL RNA LARGE SUBUNIT METHYLTRANSFERASE K/L"/>
    <property type="match status" value="1"/>
</dbReference>
<keyword evidence="5" id="KW-1185">Reference proteome</keyword>
<dbReference type="Gene3D" id="3.40.50.150">
    <property type="entry name" value="Vaccinia Virus protein VP39"/>
    <property type="match status" value="1"/>
</dbReference>
<dbReference type="Pfam" id="PF22020">
    <property type="entry name" value="RlmL_1st"/>
    <property type="match status" value="1"/>
</dbReference>